<dbReference type="InterPro" id="IPR040976">
    <property type="entry name" value="Pkinase_fungal"/>
</dbReference>
<gene>
    <name evidence="3" type="ORF">LPJ61_000174</name>
</gene>
<feature type="domain" description="Fungal-type protein kinase" evidence="2">
    <location>
        <begin position="277"/>
        <end position="607"/>
    </location>
</feature>
<evidence type="ECO:0000256" key="1">
    <source>
        <dbReference type="SAM" id="MobiDB-lite"/>
    </source>
</evidence>
<feature type="compositionally biased region" description="Basic and acidic residues" evidence="1">
    <location>
        <begin position="11"/>
        <end position="28"/>
    </location>
</feature>
<organism evidence="3 4">
    <name type="scientific">Coemansia biformis</name>
    <dbReference type="NCBI Taxonomy" id="1286918"/>
    <lineage>
        <taxon>Eukaryota</taxon>
        <taxon>Fungi</taxon>
        <taxon>Fungi incertae sedis</taxon>
        <taxon>Zoopagomycota</taxon>
        <taxon>Kickxellomycotina</taxon>
        <taxon>Kickxellomycetes</taxon>
        <taxon>Kickxellales</taxon>
        <taxon>Kickxellaceae</taxon>
        <taxon>Coemansia</taxon>
    </lineage>
</organism>
<comment type="caution">
    <text evidence="3">The sequence shown here is derived from an EMBL/GenBank/DDBJ whole genome shotgun (WGS) entry which is preliminary data.</text>
</comment>
<name>A0A9W8D0S7_9FUNG</name>
<sequence length="617" mass="68599">MAAENSMRGRRGSEERQVYRRASEELLRRNSVSSRHGRHGELKSDRQIRAEEAGGQLEGGFLRFPHREVLEMARPRSPEARALSDVISGQAAASLEFLIAEPEALRIPGDNIRAGDRAVAQALREGGFSVTRKKPARVVGFVDALCGEFGNMWPLVVDGAHAHAESDMYRWMRSLCLFVAHHSWRHLRGVSGNGLVPRMVLPAMVDDKDADKPDSPPEPGFGLVVRSTDIEPSVIDLKFEYREPFALVRARIFEENPRTLSDPGYPQTPIDRNEVRVLTRLFLSVPELFASQYFRRFAWGITLYGTEARAFIFVNGGAMASQPMDLCTKAGRSELVRLLVDWSLGEMHLLGYDQTIVWLRRINCWRIDVPDALPAVGNSGRGNMTKTAIRTYKTVPYYFKTADIIVYELFGRHNRRFAATSIEPVVPVDDAHPIVPNALVKDTWSFVGYGSDGRCGKSTLGEIEFLLEIRDKLQGHAEMAHLPTIQFGGPVRMEVGGKFHLDTTDAILAPFSHEQPACPDAVSRLYAHNRYAMTPVGQPLLTARSPYETIIAMAGITKAIAVLANECRLLHNGISPDSVLLVRDDDGNVRGMLVDFDNALRTDSQGRAQPAPALVHT</sequence>
<dbReference type="Proteomes" id="UP001143981">
    <property type="component" value="Unassembled WGS sequence"/>
</dbReference>
<evidence type="ECO:0000313" key="3">
    <source>
        <dbReference type="EMBL" id="KAJ1736124.1"/>
    </source>
</evidence>
<evidence type="ECO:0000259" key="2">
    <source>
        <dbReference type="Pfam" id="PF17667"/>
    </source>
</evidence>
<dbReference type="Pfam" id="PF17667">
    <property type="entry name" value="Pkinase_fungal"/>
    <property type="match status" value="1"/>
</dbReference>
<keyword evidence="4" id="KW-1185">Reference proteome</keyword>
<protein>
    <recommendedName>
        <fullName evidence="2">Fungal-type protein kinase domain-containing protein</fullName>
    </recommendedName>
</protein>
<dbReference type="AlphaFoldDB" id="A0A9W8D0S7"/>
<dbReference type="OrthoDB" id="5584477at2759"/>
<accession>A0A9W8D0S7</accession>
<feature type="compositionally biased region" description="Basic and acidic residues" evidence="1">
    <location>
        <begin position="39"/>
        <end position="49"/>
    </location>
</feature>
<feature type="region of interest" description="Disordered" evidence="1">
    <location>
        <begin position="1"/>
        <end position="49"/>
    </location>
</feature>
<dbReference type="EMBL" id="JANBOI010000003">
    <property type="protein sequence ID" value="KAJ1736124.1"/>
    <property type="molecule type" value="Genomic_DNA"/>
</dbReference>
<reference evidence="3" key="1">
    <citation type="submission" date="2022-07" db="EMBL/GenBank/DDBJ databases">
        <title>Phylogenomic reconstructions and comparative analyses of Kickxellomycotina fungi.</title>
        <authorList>
            <person name="Reynolds N.K."/>
            <person name="Stajich J.E."/>
            <person name="Barry K."/>
            <person name="Grigoriev I.V."/>
            <person name="Crous P."/>
            <person name="Smith M.E."/>
        </authorList>
    </citation>
    <scope>NUCLEOTIDE SEQUENCE</scope>
    <source>
        <strain evidence="3">BCRC 34381</strain>
    </source>
</reference>
<evidence type="ECO:0000313" key="4">
    <source>
        <dbReference type="Proteomes" id="UP001143981"/>
    </source>
</evidence>
<proteinExistence type="predicted"/>